<comment type="caution">
    <text evidence="2">The sequence shown here is derived from an EMBL/GenBank/DDBJ whole genome shotgun (WGS) entry which is preliminary data.</text>
</comment>
<feature type="compositionally biased region" description="Polar residues" evidence="1">
    <location>
        <begin position="103"/>
        <end position="112"/>
    </location>
</feature>
<sequence length="132" mass="14660">MHTNRSKNEIIGWLPSQFLRDRSIFREEEDEEGWESVEGQSSDGTGVQASLQDAPKAPEAPSLELSNQPLVSQAEPILLKIMAQITRLGGQLPQEVSQRDNSKGQQLNSQSIKPPDTFHGTQNHKLRGCIQS</sequence>
<feature type="compositionally biased region" description="Basic residues" evidence="1">
    <location>
        <begin position="122"/>
        <end position="132"/>
    </location>
</feature>
<protein>
    <submittedName>
        <fullName evidence="2">Uncharacterized protein</fullName>
    </submittedName>
</protein>
<feature type="compositionally biased region" description="Polar residues" evidence="1">
    <location>
        <begin position="39"/>
        <end position="51"/>
    </location>
</feature>
<feature type="region of interest" description="Disordered" evidence="1">
    <location>
        <begin position="24"/>
        <end position="68"/>
    </location>
</feature>
<feature type="region of interest" description="Disordered" evidence="1">
    <location>
        <begin position="91"/>
        <end position="132"/>
    </location>
</feature>
<keyword evidence="3" id="KW-1185">Reference proteome</keyword>
<dbReference type="Proteomes" id="UP000765509">
    <property type="component" value="Unassembled WGS sequence"/>
</dbReference>
<organism evidence="2 3">
    <name type="scientific">Austropuccinia psidii MF-1</name>
    <dbReference type="NCBI Taxonomy" id="1389203"/>
    <lineage>
        <taxon>Eukaryota</taxon>
        <taxon>Fungi</taxon>
        <taxon>Dikarya</taxon>
        <taxon>Basidiomycota</taxon>
        <taxon>Pucciniomycotina</taxon>
        <taxon>Pucciniomycetes</taxon>
        <taxon>Pucciniales</taxon>
        <taxon>Sphaerophragmiaceae</taxon>
        <taxon>Austropuccinia</taxon>
    </lineage>
</organism>
<evidence type="ECO:0000313" key="3">
    <source>
        <dbReference type="Proteomes" id="UP000765509"/>
    </source>
</evidence>
<dbReference type="AlphaFoldDB" id="A0A9Q3I875"/>
<gene>
    <name evidence="2" type="ORF">O181_069104</name>
</gene>
<dbReference type="EMBL" id="AVOT02035114">
    <property type="protein sequence ID" value="MBW0529389.1"/>
    <property type="molecule type" value="Genomic_DNA"/>
</dbReference>
<proteinExistence type="predicted"/>
<reference evidence="2" key="1">
    <citation type="submission" date="2021-03" db="EMBL/GenBank/DDBJ databases">
        <title>Draft genome sequence of rust myrtle Austropuccinia psidii MF-1, a brazilian biotype.</title>
        <authorList>
            <person name="Quecine M.C."/>
            <person name="Pachon D.M.R."/>
            <person name="Bonatelli M.L."/>
            <person name="Correr F.H."/>
            <person name="Franceschini L.M."/>
            <person name="Leite T.F."/>
            <person name="Margarido G.R.A."/>
            <person name="Almeida C.A."/>
            <person name="Ferrarezi J.A."/>
            <person name="Labate C.A."/>
        </authorList>
    </citation>
    <scope>NUCLEOTIDE SEQUENCE</scope>
    <source>
        <strain evidence="2">MF-1</strain>
    </source>
</reference>
<evidence type="ECO:0000313" key="2">
    <source>
        <dbReference type="EMBL" id="MBW0529389.1"/>
    </source>
</evidence>
<evidence type="ECO:0000256" key="1">
    <source>
        <dbReference type="SAM" id="MobiDB-lite"/>
    </source>
</evidence>
<accession>A0A9Q3I875</accession>
<name>A0A9Q3I875_9BASI</name>